<dbReference type="EMBL" id="AQGS01000023">
    <property type="protein sequence ID" value="EPS45121.1"/>
    <property type="molecule type" value="Genomic_DNA"/>
</dbReference>
<evidence type="ECO:0000256" key="1">
    <source>
        <dbReference type="ARBA" id="ARBA00000077"/>
    </source>
</evidence>
<keyword evidence="5" id="KW-0479">Metal-binding</keyword>
<dbReference type="eggNOG" id="KOG3752">
    <property type="taxonomic scope" value="Eukaryota"/>
</dbReference>
<proteinExistence type="inferred from homology"/>
<dbReference type="Proteomes" id="UP000015100">
    <property type="component" value="Unassembled WGS sequence"/>
</dbReference>
<feature type="domain" description="RNase H type-1" evidence="8">
    <location>
        <begin position="1"/>
        <end position="170"/>
    </location>
</feature>
<dbReference type="AlphaFoldDB" id="S8AVX5"/>
<reference evidence="9 10" key="1">
    <citation type="journal article" date="2013" name="PLoS Genet.">
        <title>Genomic mechanisms accounting for the adaptation to parasitism in nematode-trapping fungi.</title>
        <authorList>
            <person name="Meerupati T."/>
            <person name="Andersson K.M."/>
            <person name="Friman E."/>
            <person name="Kumar D."/>
            <person name="Tunlid A."/>
            <person name="Ahren D."/>
        </authorList>
    </citation>
    <scope>NUCLEOTIDE SEQUENCE [LARGE SCALE GENOMIC DNA]</scope>
    <source>
        <strain evidence="9 10">CBS 200.50</strain>
    </source>
</reference>
<evidence type="ECO:0000313" key="9">
    <source>
        <dbReference type="EMBL" id="EPS45121.1"/>
    </source>
</evidence>
<dbReference type="GO" id="GO:0046872">
    <property type="term" value="F:metal ion binding"/>
    <property type="evidence" value="ECO:0007669"/>
    <property type="project" value="UniProtKB-KW"/>
</dbReference>
<evidence type="ECO:0000256" key="3">
    <source>
        <dbReference type="ARBA" id="ARBA00012180"/>
    </source>
</evidence>
<sequence length="172" mass="19145">MGSRAGVGVAFGADDEHQVSKAFTSLDFGGVDSKRTSQIAELRAALEAINTINRFYDDYRPGTETAPGSLKRKKLHQHLDDREPMNWIIAMDSEYVVRGVTEWLPKWRENGFVNSQGTTPANLNLFLHLDAAISSVEDGRKIQVFFWKIPRDSDSIADKLAKAAAQLDTPTH</sequence>
<dbReference type="InterPro" id="IPR002156">
    <property type="entry name" value="RNaseH_domain"/>
</dbReference>
<dbReference type="Gene3D" id="3.30.420.10">
    <property type="entry name" value="Ribonuclease H-like superfamily/Ribonuclease H"/>
    <property type="match status" value="1"/>
</dbReference>
<accession>S8AVX5</accession>
<protein>
    <recommendedName>
        <fullName evidence="3">ribonuclease H</fullName>
        <ecNumber evidence="3">3.1.26.4</ecNumber>
    </recommendedName>
</protein>
<reference evidence="10" key="2">
    <citation type="submission" date="2013-04" db="EMBL/GenBank/DDBJ databases">
        <title>Genomic mechanisms accounting for the adaptation to parasitism in nematode-trapping fungi.</title>
        <authorList>
            <person name="Ahren D.G."/>
        </authorList>
    </citation>
    <scope>NUCLEOTIDE SEQUENCE [LARGE SCALE GENOMIC DNA]</scope>
    <source>
        <strain evidence="10">CBS 200.50</strain>
    </source>
</reference>
<comment type="catalytic activity">
    <reaction evidence="1">
        <text>Endonucleolytic cleavage to 5'-phosphomonoester.</text>
        <dbReference type="EC" id="3.1.26.4"/>
    </reaction>
</comment>
<keyword evidence="7" id="KW-0378">Hydrolase</keyword>
<name>S8AVX5_DACHA</name>
<dbReference type="PANTHER" id="PTHR10642">
    <property type="entry name" value="RIBONUCLEASE H1"/>
    <property type="match status" value="1"/>
</dbReference>
<keyword evidence="10" id="KW-1185">Reference proteome</keyword>
<dbReference type="OrthoDB" id="245563at2759"/>
<dbReference type="InterPro" id="IPR012337">
    <property type="entry name" value="RNaseH-like_sf"/>
</dbReference>
<dbReference type="PANTHER" id="PTHR10642:SF26">
    <property type="entry name" value="RIBONUCLEASE H1"/>
    <property type="match status" value="1"/>
</dbReference>
<evidence type="ECO:0000256" key="4">
    <source>
        <dbReference type="ARBA" id="ARBA00022722"/>
    </source>
</evidence>
<dbReference type="GO" id="GO:0003676">
    <property type="term" value="F:nucleic acid binding"/>
    <property type="evidence" value="ECO:0007669"/>
    <property type="project" value="InterPro"/>
</dbReference>
<evidence type="ECO:0000313" key="10">
    <source>
        <dbReference type="Proteomes" id="UP000015100"/>
    </source>
</evidence>
<comment type="caution">
    <text evidence="9">The sequence shown here is derived from an EMBL/GenBank/DDBJ whole genome shotgun (WGS) entry which is preliminary data.</text>
</comment>
<dbReference type="PROSITE" id="PS50879">
    <property type="entry name" value="RNASE_H_1"/>
    <property type="match status" value="1"/>
</dbReference>
<evidence type="ECO:0000256" key="5">
    <source>
        <dbReference type="ARBA" id="ARBA00022723"/>
    </source>
</evidence>
<keyword evidence="6" id="KW-0255">Endonuclease</keyword>
<dbReference type="InterPro" id="IPR036397">
    <property type="entry name" value="RNaseH_sf"/>
</dbReference>
<dbReference type="InterPro" id="IPR050092">
    <property type="entry name" value="RNase_H"/>
</dbReference>
<organism evidence="9 10">
    <name type="scientific">Dactylellina haptotyla (strain CBS 200.50)</name>
    <name type="common">Nematode-trapping fungus</name>
    <name type="synonym">Monacrosporium haptotylum</name>
    <dbReference type="NCBI Taxonomy" id="1284197"/>
    <lineage>
        <taxon>Eukaryota</taxon>
        <taxon>Fungi</taxon>
        <taxon>Dikarya</taxon>
        <taxon>Ascomycota</taxon>
        <taxon>Pezizomycotina</taxon>
        <taxon>Orbiliomycetes</taxon>
        <taxon>Orbiliales</taxon>
        <taxon>Orbiliaceae</taxon>
        <taxon>Dactylellina</taxon>
    </lineage>
</organism>
<evidence type="ECO:0000256" key="2">
    <source>
        <dbReference type="ARBA" id="ARBA00005300"/>
    </source>
</evidence>
<comment type="similarity">
    <text evidence="2">Belongs to the RNase H family.</text>
</comment>
<evidence type="ECO:0000256" key="6">
    <source>
        <dbReference type="ARBA" id="ARBA00022759"/>
    </source>
</evidence>
<dbReference type="HOGENOM" id="CLU_030894_4_2_1"/>
<gene>
    <name evidence="9" type="ORF">H072_892</name>
</gene>
<evidence type="ECO:0000256" key="7">
    <source>
        <dbReference type="ARBA" id="ARBA00022801"/>
    </source>
</evidence>
<dbReference type="GO" id="GO:0043137">
    <property type="term" value="P:DNA replication, removal of RNA primer"/>
    <property type="evidence" value="ECO:0007669"/>
    <property type="project" value="TreeGrafter"/>
</dbReference>
<dbReference type="EC" id="3.1.26.4" evidence="3"/>
<dbReference type="STRING" id="1284197.S8AVX5"/>
<evidence type="ECO:0000259" key="8">
    <source>
        <dbReference type="PROSITE" id="PS50879"/>
    </source>
</evidence>
<keyword evidence="4" id="KW-0540">Nuclease</keyword>
<dbReference type="GO" id="GO:0004523">
    <property type="term" value="F:RNA-DNA hybrid ribonuclease activity"/>
    <property type="evidence" value="ECO:0007669"/>
    <property type="project" value="UniProtKB-EC"/>
</dbReference>
<dbReference type="SUPFAM" id="SSF53098">
    <property type="entry name" value="Ribonuclease H-like"/>
    <property type="match status" value="1"/>
</dbReference>